<evidence type="ECO:0000256" key="4">
    <source>
        <dbReference type="ARBA" id="ARBA00022989"/>
    </source>
</evidence>
<keyword evidence="5" id="KW-0915">Sodium</keyword>
<dbReference type="Pfam" id="PF00999">
    <property type="entry name" value="Na_H_Exchanger"/>
    <property type="match status" value="1"/>
</dbReference>
<dbReference type="InterPro" id="IPR006153">
    <property type="entry name" value="Cation/H_exchanger_TM"/>
</dbReference>
<feature type="transmembrane region" description="Helical" evidence="10">
    <location>
        <begin position="344"/>
        <end position="364"/>
    </location>
</feature>
<evidence type="ECO:0000259" key="11">
    <source>
        <dbReference type="Pfam" id="PF00999"/>
    </source>
</evidence>
<protein>
    <recommendedName>
        <fullName evidence="9">Sodium/hydrogen exchanger</fullName>
    </recommendedName>
</protein>
<evidence type="ECO:0000256" key="9">
    <source>
        <dbReference type="RuleBase" id="RU003722"/>
    </source>
</evidence>
<keyword evidence="12" id="KW-1185">Reference proteome</keyword>
<keyword evidence="3 9" id="KW-0812">Transmembrane</keyword>
<dbReference type="WBParaSite" id="PSU_v2.g20619.t1">
    <property type="protein sequence ID" value="PSU_v2.g20619.t1"/>
    <property type="gene ID" value="PSU_v2.g20619"/>
</dbReference>
<dbReference type="PANTHER" id="PTHR10110">
    <property type="entry name" value="SODIUM/HYDROGEN EXCHANGER"/>
    <property type="match status" value="1"/>
</dbReference>
<evidence type="ECO:0000256" key="10">
    <source>
        <dbReference type="SAM" id="Phobius"/>
    </source>
</evidence>
<evidence type="ECO:0000256" key="5">
    <source>
        <dbReference type="ARBA" id="ARBA00023053"/>
    </source>
</evidence>
<evidence type="ECO:0000256" key="3">
    <source>
        <dbReference type="ARBA" id="ARBA00022692"/>
    </source>
</evidence>
<feature type="transmembrane region" description="Helical" evidence="10">
    <location>
        <begin position="252"/>
        <end position="272"/>
    </location>
</feature>
<dbReference type="InterPro" id="IPR004709">
    <property type="entry name" value="NaH_exchanger"/>
</dbReference>
<evidence type="ECO:0000256" key="6">
    <source>
        <dbReference type="ARBA" id="ARBA00023065"/>
    </source>
</evidence>
<feature type="transmembrane region" description="Helical" evidence="10">
    <location>
        <begin position="167"/>
        <end position="191"/>
    </location>
</feature>
<dbReference type="GO" id="GO:0051453">
    <property type="term" value="P:regulation of intracellular pH"/>
    <property type="evidence" value="ECO:0007669"/>
    <property type="project" value="TreeGrafter"/>
</dbReference>
<feature type="domain" description="Cation/H+ exchanger transmembrane" evidence="11">
    <location>
        <begin position="9"/>
        <end position="375"/>
    </location>
</feature>
<feature type="transmembrane region" description="Helical" evidence="10">
    <location>
        <begin position="119"/>
        <end position="146"/>
    </location>
</feature>
<keyword evidence="6 9" id="KW-0406">Ion transport</keyword>
<evidence type="ECO:0000256" key="7">
    <source>
        <dbReference type="ARBA" id="ARBA00023136"/>
    </source>
</evidence>
<feature type="transmembrane region" description="Helical" evidence="10">
    <location>
        <begin position="211"/>
        <end position="232"/>
    </location>
</feature>
<organism evidence="12 13">
    <name type="scientific">Panagrolaimus superbus</name>
    <dbReference type="NCBI Taxonomy" id="310955"/>
    <lineage>
        <taxon>Eukaryota</taxon>
        <taxon>Metazoa</taxon>
        <taxon>Ecdysozoa</taxon>
        <taxon>Nematoda</taxon>
        <taxon>Chromadorea</taxon>
        <taxon>Rhabditida</taxon>
        <taxon>Tylenchina</taxon>
        <taxon>Panagrolaimomorpha</taxon>
        <taxon>Panagrolaimoidea</taxon>
        <taxon>Panagrolaimidae</taxon>
        <taxon>Panagrolaimus</taxon>
    </lineage>
</organism>
<feature type="transmembrane region" description="Helical" evidence="10">
    <location>
        <begin position="77"/>
        <end position="99"/>
    </location>
</feature>
<sequence>MAGVFHVNKRFSEALPDSACLIVVGLIVGYFLVQLNVDKSLFNLDTTSFFLYLLPPIIFDAGYFMPNRQLFDNFDSVMVFAFIGTIFNTIAIALTLHIFEIYGFFSVEFNLCEILLFSALISAVDPVAVIAAIFNDGAAVVLYFMFKNFNNIGIENLTFNDYASAGASFFVIIFGGLFIGLFFAVCCSFITKFSDQVKILTPVLIFAFPYLAYLTADMFGVSAIFAIITCGITMKEYVKGNVTSEANTSVKYFTKMLAQSSETIIFMFLGLSTISSTHLWDTNFVIITIAACSIYRTIGVLIQCTILNQFRTKQFTYLDQFVLSYGGLRGAIAFGLAVSMPEMIVAKSMFVTTTITVVFFTVFLQGITIRPLLNWLKVERLDEDYQTTLAEDIFTRYIDYTMTGIEDIAGQRGKHSIRHM</sequence>
<keyword evidence="9" id="KW-0050">Antiport</keyword>
<evidence type="ECO:0000256" key="8">
    <source>
        <dbReference type="ARBA" id="ARBA00023201"/>
    </source>
</evidence>
<evidence type="ECO:0000313" key="13">
    <source>
        <dbReference type="WBParaSite" id="PSU_v2.g20619.t1"/>
    </source>
</evidence>
<comment type="similarity">
    <text evidence="9">Belongs to the monovalent cation:proton antiporter 1 (CPA1) transporter (TC 2.A.36) family.</text>
</comment>
<keyword evidence="4 10" id="KW-1133">Transmembrane helix</keyword>
<reference evidence="13" key="1">
    <citation type="submission" date="2022-11" db="UniProtKB">
        <authorList>
            <consortium name="WormBaseParasite"/>
        </authorList>
    </citation>
    <scope>IDENTIFICATION</scope>
</reference>
<accession>A0A914YMK6</accession>
<dbReference type="GO" id="GO:0098719">
    <property type="term" value="P:sodium ion import across plasma membrane"/>
    <property type="evidence" value="ECO:0007669"/>
    <property type="project" value="TreeGrafter"/>
</dbReference>
<dbReference type="PANTHER" id="PTHR10110:SF98">
    <property type="entry name" value="SODIUM_HYDROGEN EXCHANGER"/>
    <property type="match status" value="1"/>
</dbReference>
<feature type="transmembrane region" description="Helical" evidence="10">
    <location>
        <begin position="19"/>
        <end position="37"/>
    </location>
</feature>
<dbReference type="GO" id="GO:0015386">
    <property type="term" value="F:potassium:proton antiporter activity"/>
    <property type="evidence" value="ECO:0007669"/>
    <property type="project" value="TreeGrafter"/>
</dbReference>
<evidence type="ECO:0000256" key="2">
    <source>
        <dbReference type="ARBA" id="ARBA00022448"/>
    </source>
</evidence>
<feature type="transmembrane region" description="Helical" evidence="10">
    <location>
        <begin position="284"/>
        <end position="306"/>
    </location>
</feature>
<evidence type="ECO:0000256" key="1">
    <source>
        <dbReference type="ARBA" id="ARBA00004141"/>
    </source>
</evidence>
<dbReference type="NCBIfam" id="TIGR00840">
    <property type="entry name" value="b_cpa1"/>
    <property type="match status" value="1"/>
</dbReference>
<dbReference type="AlphaFoldDB" id="A0A914YMK6"/>
<dbReference type="GO" id="GO:0015385">
    <property type="term" value="F:sodium:proton antiporter activity"/>
    <property type="evidence" value="ECO:0007669"/>
    <property type="project" value="InterPro"/>
</dbReference>
<comment type="subcellular location">
    <subcellularLocation>
        <location evidence="1">Membrane</location>
        <topology evidence="1">Multi-pass membrane protein</topology>
    </subcellularLocation>
</comment>
<keyword evidence="7 10" id="KW-0472">Membrane</keyword>
<dbReference type="Proteomes" id="UP000887577">
    <property type="component" value="Unplaced"/>
</dbReference>
<feature type="transmembrane region" description="Helical" evidence="10">
    <location>
        <begin position="49"/>
        <end position="65"/>
    </location>
</feature>
<feature type="transmembrane region" description="Helical" evidence="10">
    <location>
        <begin position="318"/>
        <end position="338"/>
    </location>
</feature>
<evidence type="ECO:0000313" key="12">
    <source>
        <dbReference type="Proteomes" id="UP000887577"/>
    </source>
</evidence>
<dbReference type="InterPro" id="IPR018422">
    <property type="entry name" value="Cation/H_exchanger_CPA1"/>
</dbReference>
<keyword evidence="8 9" id="KW-0739">Sodium transport</keyword>
<keyword evidence="2 9" id="KW-0813">Transport</keyword>
<name>A0A914YMK6_9BILA</name>
<proteinExistence type="inferred from homology"/>
<dbReference type="GO" id="GO:0005886">
    <property type="term" value="C:plasma membrane"/>
    <property type="evidence" value="ECO:0007669"/>
    <property type="project" value="TreeGrafter"/>
</dbReference>
<dbReference type="PRINTS" id="PR01084">
    <property type="entry name" value="NAHEXCHNGR"/>
</dbReference>